<evidence type="ECO:0000313" key="2">
    <source>
        <dbReference type="Proteomes" id="UP000587396"/>
    </source>
</evidence>
<dbReference type="EMBL" id="JACMSE010000006">
    <property type="protein sequence ID" value="MBC2889673.1"/>
    <property type="molecule type" value="Genomic_DNA"/>
</dbReference>
<sequence>MRMGIDEGFSCLNCSGRACEFETGENPPQCVGGAAAALHDEVRARYAEPENRRIMKAAVVSSSKCGNLTRVQETIEFARLVGARKIGIATCTMLIGESRILGGLLEQAGFEVYGVACKVEGNHRSDLDLVLEDGVEGPVLCNPVMQARLLAEAGTDLNVVMGLCVGHDALFYKYTKAPTTTLVTKDHVTAHNACAGLYGAKTVYKKRLAETIAACRADVVASGEDA</sequence>
<dbReference type="Pfam" id="PF08901">
    <property type="entry name" value="DUF1847"/>
    <property type="match status" value="1"/>
</dbReference>
<gene>
    <name evidence="1" type="ORF">H7313_10010</name>
</gene>
<comment type="caution">
    <text evidence="1">The sequence shown here is derived from an EMBL/GenBank/DDBJ whole genome shotgun (WGS) entry which is preliminary data.</text>
</comment>
<keyword evidence="2" id="KW-1185">Reference proteome</keyword>
<accession>A0A842JCL9</accession>
<dbReference type="InterPro" id="IPR014997">
    <property type="entry name" value="DUF1847"/>
</dbReference>
<dbReference type="AlphaFoldDB" id="A0A842JCL9"/>
<reference evidence="1 2" key="1">
    <citation type="submission" date="2020-08" db="EMBL/GenBank/DDBJ databases">
        <authorList>
            <person name="Liu C."/>
            <person name="Sun Q."/>
        </authorList>
    </citation>
    <scope>NUCLEOTIDE SEQUENCE [LARGE SCALE GENOMIC DNA]</scope>
    <source>
        <strain evidence="1 2">N22</strain>
    </source>
</reference>
<organism evidence="1 2">
    <name type="scientific">Gordonibacter massiliensis</name>
    <name type="common">ex Traore et al. 2017</name>
    <dbReference type="NCBI Taxonomy" id="1841863"/>
    <lineage>
        <taxon>Bacteria</taxon>
        <taxon>Bacillati</taxon>
        <taxon>Actinomycetota</taxon>
        <taxon>Coriobacteriia</taxon>
        <taxon>Eggerthellales</taxon>
        <taxon>Eggerthellaceae</taxon>
        <taxon>Gordonibacter</taxon>
    </lineage>
</organism>
<protein>
    <submittedName>
        <fullName evidence="1">DUF1847 domain-containing protein</fullName>
    </submittedName>
</protein>
<name>A0A842JCL9_9ACTN</name>
<proteinExistence type="predicted"/>
<evidence type="ECO:0000313" key="1">
    <source>
        <dbReference type="EMBL" id="MBC2889673.1"/>
    </source>
</evidence>
<dbReference type="Proteomes" id="UP000587396">
    <property type="component" value="Unassembled WGS sequence"/>
</dbReference>